<keyword evidence="3" id="KW-0731">Sigma factor</keyword>
<evidence type="ECO:0000256" key="2">
    <source>
        <dbReference type="ARBA" id="ARBA00023015"/>
    </source>
</evidence>
<dbReference type="EMBL" id="NRRU01000061">
    <property type="protein sequence ID" value="MBK1714253.1"/>
    <property type="molecule type" value="Genomic_DNA"/>
</dbReference>
<proteinExistence type="inferred from homology"/>
<dbReference type="RefSeq" id="WP_200379224.1">
    <property type="nucleotide sequence ID" value="NZ_NRRU01000061.1"/>
</dbReference>
<dbReference type="Gene3D" id="1.10.10.10">
    <property type="entry name" value="Winged helix-like DNA-binding domain superfamily/Winged helix DNA-binding domain"/>
    <property type="match status" value="1"/>
</dbReference>
<dbReference type="NCBIfam" id="TIGR02999">
    <property type="entry name" value="Sig-70_X6"/>
    <property type="match status" value="1"/>
</dbReference>
<dbReference type="SUPFAM" id="SSF88659">
    <property type="entry name" value="Sigma3 and sigma4 domains of RNA polymerase sigma factors"/>
    <property type="match status" value="1"/>
</dbReference>
<dbReference type="InterPro" id="IPR014284">
    <property type="entry name" value="RNA_pol_sigma-70_dom"/>
</dbReference>
<sequence length="184" mass="20578">MGEVTLLIERAREGDRAAFDRIFELLYPDLRLIARRRLSRSSRDGLIDTTVLVNECYLKFVQRESLTLNDRAHFLGYCATVMRSIIVDAARVAQTDRRGGGADQVTLSTDMKASLPDPADEILEVHAALEDLGRIDARLAGVVEMRYFGGMEDAEIAQVMGVSKRTVSRDWDKARLLLAHALRG</sequence>
<reference evidence="6" key="2">
    <citation type="journal article" date="2020" name="Microorganisms">
        <title>Osmotic Adaptation and Compatible Solute Biosynthesis of Phototrophic Bacteria as Revealed from Genome Analyses.</title>
        <authorList>
            <person name="Imhoff J.F."/>
            <person name="Rahn T."/>
            <person name="Kunzel S."/>
            <person name="Keller A."/>
            <person name="Neulinger S.C."/>
        </authorList>
    </citation>
    <scope>NUCLEOTIDE SEQUENCE</scope>
    <source>
        <strain evidence="6">IM 151</strain>
    </source>
</reference>
<dbReference type="InterPro" id="IPR013324">
    <property type="entry name" value="RNA_pol_sigma_r3/r4-like"/>
</dbReference>
<evidence type="ECO:0000259" key="5">
    <source>
        <dbReference type="Pfam" id="PF07638"/>
    </source>
</evidence>
<dbReference type="InterPro" id="IPR053812">
    <property type="entry name" value="HTH_Sigma70_ECF-like"/>
</dbReference>
<dbReference type="Gene3D" id="1.10.1740.10">
    <property type="match status" value="1"/>
</dbReference>
<evidence type="ECO:0000313" key="6">
    <source>
        <dbReference type="EMBL" id="MBK1714253.1"/>
    </source>
</evidence>
<comment type="caution">
    <text evidence="6">The sequence shown here is derived from an EMBL/GenBank/DDBJ whole genome shotgun (WGS) entry which is preliminary data.</text>
</comment>
<dbReference type="PANTHER" id="PTHR43133">
    <property type="entry name" value="RNA POLYMERASE ECF-TYPE SIGMA FACTO"/>
    <property type="match status" value="1"/>
</dbReference>
<evidence type="ECO:0000256" key="1">
    <source>
        <dbReference type="ARBA" id="ARBA00010641"/>
    </source>
</evidence>
<protein>
    <recommendedName>
        <fullName evidence="5">RNA polymerase sigma-70 ECF-like HTH domain-containing protein</fullName>
    </recommendedName>
</protein>
<keyword evidence="4" id="KW-0804">Transcription</keyword>
<dbReference type="InterPro" id="IPR013325">
    <property type="entry name" value="RNA_pol_sigma_r2"/>
</dbReference>
<reference evidence="6" key="1">
    <citation type="submission" date="2017-08" db="EMBL/GenBank/DDBJ databases">
        <authorList>
            <person name="Imhoff J.F."/>
            <person name="Rahn T."/>
            <person name="Kuenzel S."/>
            <person name="Neulinger S.C."/>
        </authorList>
    </citation>
    <scope>NUCLEOTIDE SEQUENCE</scope>
    <source>
        <strain evidence="6">IM 151</strain>
    </source>
</reference>
<accession>A0ABS1DWZ4</accession>
<dbReference type="InterPro" id="IPR039425">
    <property type="entry name" value="RNA_pol_sigma-70-like"/>
</dbReference>
<comment type="similarity">
    <text evidence="1">Belongs to the sigma-70 factor family. ECF subfamily.</text>
</comment>
<evidence type="ECO:0000313" key="7">
    <source>
        <dbReference type="Proteomes" id="UP001041814"/>
    </source>
</evidence>
<dbReference type="NCBIfam" id="TIGR02937">
    <property type="entry name" value="sigma70-ECF"/>
    <property type="match status" value="1"/>
</dbReference>
<dbReference type="Pfam" id="PF07638">
    <property type="entry name" value="Sigma70_ECF"/>
    <property type="match status" value="1"/>
</dbReference>
<feature type="domain" description="RNA polymerase sigma-70 ECF-like HTH" evidence="5">
    <location>
        <begin position="1"/>
        <end position="182"/>
    </location>
</feature>
<gene>
    <name evidence="6" type="ORF">CKO43_15880</name>
</gene>
<organism evidence="6 7">
    <name type="scientific">Rubrivivax gelatinosus</name>
    <name type="common">Rhodocyclus gelatinosus</name>
    <name type="synonym">Rhodopseudomonas gelatinosa</name>
    <dbReference type="NCBI Taxonomy" id="28068"/>
    <lineage>
        <taxon>Bacteria</taxon>
        <taxon>Pseudomonadati</taxon>
        <taxon>Pseudomonadota</taxon>
        <taxon>Betaproteobacteria</taxon>
        <taxon>Burkholderiales</taxon>
        <taxon>Sphaerotilaceae</taxon>
        <taxon>Rubrivivax</taxon>
    </lineage>
</organism>
<dbReference type="PANTHER" id="PTHR43133:SF39">
    <property type="entry name" value="SIMILAR TO RNA POLYMERASE SIGMA-E FACTOR"/>
    <property type="match status" value="1"/>
</dbReference>
<dbReference type="InterPro" id="IPR011517">
    <property type="entry name" value="RNA_pol_sigma70_ECF-like"/>
</dbReference>
<evidence type="ECO:0000256" key="3">
    <source>
        <dbReference type="ARBA" id="ARBA00023082"/>
    </source>
</evidence>
<evidence type="ECO:0000256" key="4">
    <source>
        <dbReference type="ARBA" id="ARBA00023163"/>
    </source>
</evidence>
<dbReference type="SUPFAM" id="SSF88946">
    <property type="entry name" value="Sigma2 domain of RNA polymerase sigma factors"/>
    <property type="match status" value="1"/>
</dbReference>
<keyword evidence="2" id="KW-0805">Transcription regulation</keyword>
<dbReference type="Proteomes" id="UP001041814">
    <property type="component" value="Unassembled WGS sequence"/>
</dbReference>
<name>A0ABS1DWZ4_RUBGE</name>
<dbReference type="InterPro" id="IPR036388">
    <property type="entry name" value="WH-like_DNA-bd_sf"/>
</dbReference>
<keyword evidence="7" id="KW-1185">Reference proteome</keyword>